<dbReference type="InterPro" id="IPR018060">
    <property type="entry name" value="HTH_AraC"/>
</dbReference>
<dbReference type="SMART" id="SM00342">
    <property type="entry name" value="HTH_ARAC"/>
    <property type="match status" value="1"/>
</dbReference>
<dbReference type="GO" id="GO:0003700">
    <property type="term" value="F:DNA-binding transcription factor activity"/>
    <property type="evidence" value="ECO:0007669"/>
    <property type="project" value="InterPro"/>
</dbReference>
<dbReference type="EMBL" id="CP024976">
    <property type="protein sequence ID" value="ATZ30169.1"/>
    <property type="molecule type" value="Genomic_DNA"/>
</dbReference>
<evidence type="ECO:0000313" key="6">
    <source>
        <dbReference type="Proteomes" id="UP000236551"/>
    </source>
</evidence>
<gene>
    <name evidence="5" type="ORF">CV83915_2p0166</name>
</gene>
<dbReference type="InterPro" id="IPR009057">
    <property type="entry name" value="Homeodomain-like_sf"/>
</dbReference>
<dbReference type="GO" id="GO:0005829">
    <property type="term" value="C:cytosol"/>
    <property type="evidence" value="ECO:0007669"/>
    <property type="project" value="TreeGrafter"/>
</dbReference>
<keyword evidence="5" id="KW-0614">Plasmid</keyword>
<reference evidence="5 6" key="1">
    <citation type="submission" date="2017-11" db="EMBL/GenBank/DDBJ databases">
        <title>Escherichia coli CV839-15 Genome sequencing and assembly.</title>
        <authorList>
            <person name="Li Z."/>
            <person name="Song N."/>
            <person name="Li W."/>
            <person name="Philip H.R."/>
            <person name="Bu Z."/>
            <person name="Siguo L."/>
        </authorList>
    </citation>
    <scope>NUCLEOTIDE SEQUENCE [LARGE SCALE GENOMIC DNA]</scope>
    <source>
        <strain evidence="5 6">CV839-15</strain>
        <plasmid evidence="6">Plasmid pcv839-15-p2</plasmid>
    </source>
</reference>
<evidence type="ECO:0000256" key="3">
    <source>
        <dbReference type="ARBA" id="ARBA00023163"/>
    </source>
</evidence>
<name>A0A2H4TKV9_ECOLX</name>
<protein>
    <submittedName>
        <fullName evidence="5">Transcriptional activator PerA</fullName>
    </submittedName>
</protein>
<sequence>MKRNARELTALNINNVHLYNYVIIHAPDCDLWITNSFESVHLHKGYVYLLERNISFNVRFERVGDGDLYTIYRINNNALRKLKKIQELTFKLSSDLFLHKRSLQDKVFKLHLSDAELEIFYDLINRVREEEEGGDVYKLSYLLSKINNHAELFRSLSINMTESFSDKVRAIVSEDMRKKWRLSDVACRFNMSDITVRKKLELESTNFQKLLLDTKMNKAFHLLVYENRSISYVSNYIGLSGDSYFIKIFKNYYDVTPKQLLLNLRSVKH</sequence>
<proteinExistence type="predicted"/>
<evidence type="ECO:0000313" key="5">
    <source>
        <dbReference type="EMBL" id="ATZ30169.1"/>
    </source>
</evidence>
<organism evidence="5 6">
    <name type="scientific">Escherichia coli</name>
    <dbReference type="NCBI Taxonomy" id="562"/>
    <lineage>
        <taxon>Bacteria</taxon>
        <taxon>Pseudomonadati</taxon>
        <taxon>Pseudomonadota</taxon>
        <taxon>Gammaproteobacteria</taxon>
        <taxon>Enterobacterales</taxon>
        <taxon>Enterobacteriaceae</taxon>
        <taxon>Escherichia</taxon>
    </lineage>
</organism>
<feature type="domain" description="HTH araC/xylS-type" evidence="4">
    <location>
        <begin position="166"/>
        <end position="263"/>
    </location>
</feature>
<keyword evidence="1" id="KW-0805">Transcription regulation</keyword>
<geneLocation type="plasmid" evidence="6">
    <name>pcv839-15-p2</name>
</geneLocation>
<keyword evidence="3" id="KW-0804">Transcription</keyword>
<dbReference type="SUPFAM" id="SSF46689">
    <property type="entry name" value="Homeodomain-like"/>
    <property type="match status" value="1"/>
</dbReference>
<evidence type="ECO:0000259" key="4">
    <source>
        <dbReference type="PROSITE" id="PS01124"/>
    </source>
</evidence>
<dbReference type="PROSITE" id="PS01124">
    <property type="entry name" value="HTH_ARAC_FAMILY_2"/>
    <property type="match status" value="1"/>
</dbReference>
<accession>A0A2H4TKV9</accession>
<dbReference type="GO" id="GO:0000976">
    <property type="term" value="F:transcription cis-regulatory region binding"/>
    <property type="evidence" value="ECO:0007669"/>
    <property type="project" value="TreeGrafter"/>
</dbReference>
<dbReference type="PANTHER" id="PTHR47894">
    <property type="entry name" value="HTH-TYPE TRANSCRIPTIONAL REGULATOR GADX"/>
    <property type="match status" value="1"/>
</dbReference>
<dbReference type="Proteomes" id="UP000236551">
    <property type="component" value="Plasmid pCV839-15-p2"/>
</dbReference>
<dbReference type="PANTHER" id="PTHR47894:SF4">
    <property type="entry name" value="HTH-TYPE TRANSCRIPTIONAL REGULATOR GADX"/>
    <property type="match status" value="1"/>
</dbReference>
<dbReference type="Gene3D" id="1.10.10.60">
    <property type="entry name" value="Homeodomain-like"/>
    <property type="match status" value="1"/>
</dbReference>
<evidence type="ECO:0000256" key="1">
    <source>
        <dbReference type="ARBA" id="ARBA00023015"/>
    </source>
</evidence>
<dbReference type="AlphaFoldDB" id="A0A2H4TKV9"/>
<dbReference type="RefSeq" id="WP_029488841.1">
    <property type="nucleotide sequence ID" value="NZ_BFKF01000076.1"/>
</dbReference>
<keyword evidence="2" id="KW-0238">DNA-binding</keyword>
<evidence type="ECO:0000256" key="2">
    <source>
        <dbReference type="ARBA" id="ARBA00023125"/>
    </source>
</evidence>